<dbReference type="Proteomes" id="UP000324800">
    <property type="component" value="Unassembled WGS sequence"/>
</dbReference>
<proteinExistence type="predicted"/>
<evidence type="ECO:0000313" key="2">
    <source>
        <dbReference type="EMBL" id="KAA6354276.1"/>
    </source>
</evidence>
<evidence type="ECO:0000313" key="3">
    <source>
        <dbReference type="Proteomes" id="UP000324800"/>
    </source>
</evidence>
<dbReference type="EMBL" id="SNRW01036601">
    <property type="protein sequence ID" value="KAA6354276.1"/>
    <property type="molecule type" value="Genomic_DNA"/>
</dbReference>
<feature type="compositionally biased region" description="Low complexity" evidence="1">
    <location>
        <begin position="137"/>
        <end position="150"/>
    </location>
</feature>
<gene>
    <name evidence="2" type="ORF">EZS28_050198</name>
</gene>
<feature type="compositionally biased region" description="Polar residues" evidence="1">
    <location>
        <begin position="125"/>
        <end position="136"/>
    </location>
</feature>
<sequence>MMFFSTTRKHVRGYPEIPVLSGDDILNELVKMRAMRGQVKTTRRNKKTSLESAVVDLVQVMDQTLGLADNLSKFHQKLDKIDELKILEQHSDNVSSFTNEPTKIESYQSPFNAISYMLPTFHCQSSNSLQDPPQQTINSSPPRNISSLSPPSPIISLYNPSFLHQSQSQSPLRTPSSQNHFKTLLSPSGSPSAQISEIDMALNAVVYDMGLMETFAKERQ</sequence>
<reference evidence="2 3" key="1">
    <citation type="submission" date="2019-03" db="EMBL/GenBank/DDBJ databases">
        <title>Single cell metagenomics reveals metabolic interactions within the superorganism composed of flagellate Streblomastix strix and complex community of Bacteroidetes bacteria on its surface.</title>
        <authorList>
            <person name="Treitli S.C."/>
            <person name="Kolisko M."/>
            <person name="Husnik F."/>
            <person name="Keeling P."/>
            <person name="Hampl V."/>
        </authorList>
    </citation>
    <scope>NUCLEOTIDE SEQUENCE [LARGE SCALE GENOMIC DNA]</scope>
    <source>
        <strain evidence="2">ST1C</strain>
    </source>
</reference>
<protein>
    <submittedName>
        <fullName evidence="2">Uncharacterized protein</fullName>
    </submittedName>
</protein>
<feature type="region of interest" description="Disordered" evidence="1">
    <location>
        <begin position="125"/>
        <end position="150"/>
    </location>
</feature>
<name>A0A5J4T762_9EUKA</name>
<organism evidence="2 3">
    <name type="scientific">Streblomastix strix</name>
    <dbReference type="NCBI Taxonomy" id="222440"/>
    <lineage>
        <taxon>Eukaryota</taxon>
        <taxon>Metamonada</taxon>
        <taxon>Preaxostyla</taxon>
        <taxon>Oxymonadida</taxon>
        <taxon>Streblomastigidae</taxon>
        <taxon>Streblomastix</taxon>
    </lineage>
</organism>
<comment type="caution">
    <text evidence="2">The sequence shown here is derived from an EMBL/GenBank/DDBJ whole genome shotgun (WGS) entry which is preliminary data.</text>
</comment>
<accession>A0A5J4T762</accession>
<dbReference type="AlphaFoldDB" id="A0A5J4T762"/>
<evidence type="ECO:0000256" key="1">
    <source>
        <dbReference type="SAM" id="MobiDB-lite"/>
    </source>
</evidence>